<dbReference type="OrthoDB" id="9776116at2"/>
<organism evidence="2 3">
    <name type="scientific">Arsenicitalea aurantiaca</name>
    <dbReference type="NCBI Taxonomy" id="1783274"/>
    <lineage>
        <taxon>Bacteria</taxon>
        <taxon>Pseudomonadati</taxon>
        <taxon>Pseudomonadota</taxon>
        <taxon>Alphaproteobacteria</taxon>
        <taxon>Hyphomicrobiales</taxon>
        <taxon>Devosiaceae</taxon>
        <taxon>Arsenicitalea</taxon>
    </lineage>
</organism>
<feature type="domain" description="DUF58" evidence="1">
    <location>
        <begin position="43"/>
        <end position="249"/>
    </location>
</feature>
<evidence type="ECO:0000259" key="1">
    <source>
        <dbReference type="Pfam" id="PF01882"/>
    </source>
</evidence>
<keyword evidence="3" id="KW-1185">Reference proteome</keyword>
<protein>
    <submittedName>
        <fullName evidence="2">DUF58 domain-containing protein</fullName>
    </submittedName>
</protein>
<dbReference type="Proteomes" id="UP000281547">
    <property type="component" value="Unassembled WGS sequence"/>
</dbReference>
<sequence length="291" mass="32188">MKPSTTMLERLSTSRFLVNRAQPSVGAGERRSKAKGAGLEFVDHRPYREGDDVRHLDPRLLARLGENFIRQFSVDKRLPVFILLDASASMGYGEPDKFAFARGLAQALGFIGLNGGDQVQAGVFTDGRLVWSPHVHGTSRAPILFDWLDGQEASGGGAFTDALRKALPHIKSASLLILISDFWGEEPARALRALDAAHHEIIAFHVSAPQEIDPKGIGDGPLDIIDAETGEEVELALDADVLSRYRKAFDEWQETLREQFVRRQGRYFALSSATDLEHLFMRQLRALGVIS</sequence>
<dbReference type="RefSeq" id="WP_127188299.1">
    <property type="nucleotide sequence ID" value="NZ_RZNJ01000003.1"/>
</dbReference>
<dbReference type="PANTHER" id="PTHR33608:SF7">
    <property type="entry name" value="DUF58 DOMAIN-CONTAINING PROTEIN"/>
    <property type="match status" value="1"/>
</dbReference>
<dbReference type="Pfam" id="PF01882">
    <property type="entry name" value="DUF58"/>
    <property type="match status" value="1"/>
</dbReference>
<proteinExistence type="predicted"/>
<gene>
    <name evidence="2" type="ORF">EMQ25_09235</name>
</gene>
<dbReference type="PANTHER" id="PTHR33608">
    <property type="entry name" value="BLL2464 PROTEIN"/>
    <property type="match status" value="1"/>
</dbReference>
<dbReference type="AlphaFoldDB" id="A0A433XAG9"/>
<name>A0A433XAG9_9HYPH</name>
<dbReference type="InterPro" id="IPR036465">
    <property type="entry name" value="vWFA_dom_sf"/>
</dbReference>
<evidence type="ECO:0000313" key="2">
    <source>
        <dbReference type="EMBL" id="RUT31053.1"/>
    </source>
</evidence>
<dbReference type="InterPro" id="IPR002881">
    <property type="entry name" value="DUF58"/>
</dbReference>
<accession>A0A433XAG9</accession>
<comment type="caution">
    <text evidence="2">The sequence shown here is derived from an EMBL/GenBank/DDBJ whole genome shotgun (WGS) entry which is preliminary data.</text>
</comment>
<dbReference type="SUPFAM" id="SSF53300">
    <property type="entry name" value="vWA-like"/>
    <property type="match status" value="1"/>
</dbReference>
<dbReference type="EMBL" id="RZNJ01000003">
    <property type="protein sequence ID" value="RUT31053.1"/>
    <property type="molecule type" value="Genomic_DNA"/>
</dbReference>
<reference evidence="2 3" key="1">
    <citation type="journal article" date="2016" name="Int. J. Syst. Evol. Microbiol.">
        <title>Arsenicitalea aurantiaca gen. nov., sp. nov., a new member of the family Hyphomicrobiaceae, isolated from high-arsenic sediment.</title>
        <authorList>
            <person name="Mu Y."/>
            <person name="Zhou L."/>
            <person name="Zeng X.C."/>
            <person name="Liu L."/>
            <person name="Pan Y."/>
            <person name="Chen X."/>
            <person name="Wang J."/>
            <person name="Li S."/>
            <person name="Li W.J."/>
            <person name="Wang Y."/>
        </authorList>
    </citation>
    <scope>NUCLEOTIDE SEQUENCE [LARGE SCALE GENOMIC DNA]</scope>
    <source>
        <strain evidence="2 3">42-50</strain>
    </source>
</reference>
<dbReference type="Gene3D" id="3.40.50.410">
    <property type="entry name" value="von Willebrand factor, type A domain"/>
    <property type="match status" value="1"/>
</dbReference>
<evidence type="ECO:0000313" key="3">
    <source>
        <dbReference type="Proteomes" id="UP000281547"/>
    </source>
</evidence>